<evidence type="ECO:0000313" key="2">
    <source>
        <dbReference type="Proteomes" id="UP001325023"/>
    </source>
</evidence>
<reference evidence="1" key="1">
    <citation type="submission" date="2023-12" db="EMBL/GenBank/DDBJ databases">
        <title>Genome sequencing and assembly of bacterial species from a model synthetic community.</title>
        <authorList>
            <person name="Hogle S.L."/>
        </authorList>
    </citation>
    <scope>NUCLEOTIDE SEQUENCE</scope>
    <source>
        <strain evidence="1">SBW25</strain>
    </source>
</reference>
<dbReference type="Proteomes" id="UP001325023">
    <property type="component" value="Chromosome"/>
</dbReference>
<keyword evidence="2" id="KW-1185">Reference proteome</keyword>
<gene>
    <name evidence="1" type="ORF">U0037_14125</name>
</gene>
<evidence type="ECO:0000313" key="1">
    <source>
        <dbReference type="EMBL" id="WQD75030.1"/>
    </source>
</evidence>
<accession>A0ACD4Y0V6</accession>
<proteinExistence type="predicted"/>
<name>A0ACD4Y0V6_PSEFL</name>
<organism evidence="1 2">
    <name type="scientific">Pseudomonas fluorescens</name>
    <dbReference type="NCBI Taxonomy" id="294"/>
    <lineage>
        <taxon>Bacteria</taxon>
        <taxon>Pseudomonadati</taxon>
        <taxon>Pseudomonadota</taxon>
        <taxon>Gammaproteobacteria</taxon>
        <taxon>Pseudomonadales</taxon>
        <taxon>Pseudomonadaceae</taxon>
        <taxon>Pseudomonas</taxon>
    </lineage>
</organism>
<dbReference type="EMBL" id="CP140009">
    <property type="protein sequence ID" value="WQD75030.1"/>
    <property type="molecule type" value="Genomic_DNA"/>
</dbReference>
<sequence length="258" mass="29674">MAMVFCYSAQLNLPRTTPMERYRVYWVQQVQWWTSRSFEWWAAHLTAFYIGGAVIIMGARFDELVSLKLNEIGDLAAGVFGPAAFLWLVLGYLQQGRELKLSSEALQLQAKELNESVLQQAEIARATNQTLKNYEQSLEPIFHFDFVNVEDDFVEGDHYINHNFVLHNTGALCEHVFVCAVNDDGTEEAVNRYPFVQKNGRISVAIVDIFKENTNLEVKVSYVKTSGASGTQIFDFEKIRSYDDAEWYINVDKRILRF</sequence>
<protein>
    <submittedName>
        <fullName evidence="1">Uncharacterized protein</fullName>
    </submittedName>
</protein>